<dbReference type="Proteomes" id="UP000275078">
    <property type="component" value="Unassembled WGS sequence"/>
</dbReference>
<organism evidence="1 2">
    <name type="scientific">Ascobolus immersus RN42</name>
    <dbReference type="NCBI Taxonomy" id="1160509"/>
    <lineage>
        <taxon>Eukaryota</taxon>
        <taxon>Fungi</taxon>
        <taxon>Dikarya</taxon>
        <taxon>Ascomycota</taxon>
        <taxon>Pezizomycotina</taxon>
        <taxon>Pezizomycetes</taxon>
        <taxon>Pezizales</taxon>
        <taxon>Ascobolaceae</taxon>
        <taxon>Ascobolus</taxon>
    </lineage>
</organism>
<reference evidence="1 2" key="1">
    <citation type="journal article" date="2018" name="Nat. Ecol. Evol.">
        <title>Pezizomycetes genomes reveal the molecular basis of ectomycorrhizal truffle lifestyle.</title>
        <authorList>
            <person name="Murat C."/>
            <person name="Payen T."/>
            <person name="Noel B."/>
            <person name="Kuo A."/>
            <person name="Morin E."/>
            <person name="Chen J."/>
            <person name="Kohler A."/>
            <person name="Krizsan K."/>
            <person name="Balestrini R."/>
            <person name="Da Silva C."/>
            <person name="Montanini B."/>
            <person name="Hainaut M."/>
            <person name="Levati E."/>
            <person name="Barry K.W."/>
            <person name="Belfiori B."/>
            <person name="Cichocki N."/>
            <person name="Clum A."/>
            <person name="Dockter R.B."/>
            <person name="Fauchery L."/>
            <person name="Guy J."/>
            <person name="Iotti M."/>
            <person name="Le Tacon F."/>
            <person name="Lindquist E.A."/>
            <person name="Lipzen A."/>
            <person name="Malagnac F."/>
            <person name="Mello A."/>
            <person name="Molinier V."/>
            <person name="Miyauchi S."/>
            <person name="Poulain J."/>
            <person name="Riccioni C."/>
            <person name="Rubini A."/>
            <person name="Sitrit Y."/>
            <person name="Splivallo R."/>
            <person name="Traeger S."/>
            <person name="Wang M."/>
            <person name="Zifcakova L."/>
            <person name="Wipf D."/>
            <person name="Zambonelli A."/>
            <person name="Paolocci F."/>
            <person name="Nowrousian M."/>
            <person name="Ottonello S."/>
            <person name="Baldrian P."/>
            <person name="Spatafora J.W."/>
            <person name="Henrissat B."/>
            <person name="Nagy L.G."/>
            <person name="Aury J.M."/>
            <person name="Wincker P."/>
            <person name="Grigoriev I.V."/>
            <person name="Bonfante P."/>
            <person name="Martin F.M."/>
        </authorList>
    </citation>
    <scope>NUCLEOTIDE SEQUENCE [LARGE SCALE GENOMIC DNA]</scope>
    <source>
        <strain evidence="1 2">RN42</strain>
    </source>
</reference>
<evidence type="ECO:0000313" key="1">
    <source>
        <dbReference type="EMBL" id="RPA79438.1"/>
    </source>
</evidence>
<evidence type="ECO:0000313" key="2">
    <source>
        <dbReference type="Proteomes" id="UP000275078"/>
    </source>
</evidence>
<dbReference type="AlphaFoldDB" id="A0A3N4I428"/>
<keyword evidence="2" id="KW-1185">Reference proteome</keyword>
<protein>
    <recommendedName>
        <fullName evidence="3">F-box domain-containing protein</fullName>
    </recommendedName>
</protein>
<sequence>MKRKRNPPKSNPRNLQPVFVPSRTPFPIFNLPRELRLCIYEQCTPFALLQLASTSSLIRTEIHSSTPILRKVVGSPNLIIRNIEMLDDLEVKLWRKNLNKRWGTARKHSPGRHWIRFAEAKGDMVKPILQGFDEDDDTVVFPFSLERPVERFYGSPIRLRIFWVRKSEEVEYWEAGETGKDMVMAPSGFTWMGVDGLFDLLW</sequence>
<dbReference type="EMBL" id="ML119699">
    <property type="protein sequence ID" value="RPA79438.1"/>
    <property type="molecule type" value="Genomic_DNA"/>
</dbReference>
<name>A0A3N4I428_ASCIM</name>
<proteinExistence type="predicted"/>
<accession>A0A3N4I428</accession>
<evidence type="ECO:0008006" key="3">
    <source>
        <dbReference type="Google" id="ProtNLM"/>
    </source>
</evidence>
<gene>
    <name evidence="1" type="ORF">BJ508DRAFT_328337</name>
</gene>